<evidence type="ECO:0000313" key="14">
    <source>
        <dbReference type="EMBL" id="ESL04699.1"/>
    </source>
</evidence>
<dbReference type="Pfam" id="PF01715">
    <property type="entry name" value="IPPT"/>
    <property type="match status" value="1"/>
</dbReference>
<comment type="caution">
    <text evidence="10">Lacks conserved residue(s) required for the propagation of feature annotation.</text>
</comment>
<dbReference type="PANTHER" id="PTHR11088:SF60">
    <property type="entry name" value="TRNA DIMETHYLALLYLTRANSFERASE"/>
    <property type="match status" value="1"/>
</dbReference>
<keyword evidence="15" id="KW-1185">Reference proteome</keyword>
<keyword evidence="4 10" id="KW-0808">Transferase</keyword>
<keyword evidence="6 10" id="KW-0547">Nucleotide-binding</keyword>
<keyword evidence="7 10" id="KW-0067">ATP-binding</keyword>
<reference evidence="14 15" key="1">
    <citation type="submission" date="2013-06" db="EMBL/GenBank/DDBJ databases">
        <authorList>
            <person name="Weinstock G."/>
            <person name="Sodergren E."/>
            <person name="Clifton S."/>
            <person name="Fulton L."/>
            <person name="Fulton B."/>
            <person name="Courtney L."/>
            <person name="Fronick C."/>
            <person name="Harrison M."/>
            <person name="Strong C."/>
            <person name="Farmer C."/>
            <person name="Delahaunty K."/>
            <person name="Markovic C."/>
            <person name="Hall O."/>
            <person name="Minx P."/>
            <person name="Tomlinson C."/>
            <person name="Mitreva M."/>
            <person name="Nelson J."/>
            <person name="Hou S."/>
            <person name="Wollam A."/>
            <person name="Pepin K.H."/>
            <person name="Johnson M."/>
            <person name="Bhonagiri V."/>
            <person name="Nash W.E."/>
            <person name="Warren W."/>
            <person name="Chinwalla A."/>
            <person name="Mardis E.R."/>
            <person name="Wilson R.K."/>
        </authorList>
    </citation>
    <scope>NUCLEOTIDE SEQUENCE [LARGE SCALE GENOMIC DNA]</scope>
    <source>
        <strain evidence="14 15">ATCC 51271</strain>
    </source>
</reference>
<dbReference type="GO" id="GO:0005524">
    <property type="term" value="F:ATP binding"/>
    <property type="evidence" value="ECO:0007669"/>
    <property type="project" value="UniProtKB-UniRule"/>
</dbReference>
<evidence type="ECO:0000256" key="2">
    <source>
        <dbReference type="ARBA" id="ARBA00003213"/>
    </source>
</evidence>
<feature type="binding site" evidence="10">
    <location>
        <begin position="11"/>
        <end position="16"/>
    </location>
    <ligand>
        <name>substrate</name>
    </ligand>
</feature>
<dbReference type="InterPro" id="IPR018022">
    <property type="entry name" value="IPT"/>
</dbReference>
<comment type="catalytic activity">
    <reaction evidence="9 10 11">
        <text>adenosine(37) in tRNA + dimethylallyl diphosphate = N(6)-dimethylallyladenosine(37) in tRNA + diphosphate</text>
        <dbReference type="Rhea" id="RHEA:26482"/>
        <dbReference type="Rhea" id="RHEA-COMP:10162"/>
        <dbReference type="Rhea" id="RHEA-COMP:10375"/>
        <dbReference type="ChEBI" id="CHEBI:33019"/>
        <dbReference type="ChEBI" id="CHEBI:57623"/>
        <dbReference type="ChEBI" id="CHEBI:74411"/>
        <dbReference type="ChEBI" id="CHEBI:74415"/>
        <dbReference type="EC" id="2.5.1.75"/>
    </reaction>
</comment>
<evidence type="ECO:0000256" key="10">
    <source>
        <dbReference type="HAMAP-Rule" id="MF_00185"/>
    </source>
</evidence>
<dbReference type="NCBIfam" id="TIGR00174">
    <property type="entry name" value="miaA"/>
    <property type="match status" value="1"/>
</dbReference>
<feature type="site" description="Interaction with substrate tRNA" evidence="10">
    <location>
        <position position="123"/>
    </location>
</feature>
<evidence type="ECO:0000256" key="1">
    <source>
        <dbReference type="ARBA" id="ARBA00001946"/>
    </source>
</evidence>
<keyword evidence="5 10" id="KW-0819">tRNA processing</keyword>
<feature type="region of interest" description="Interaction with substrate tRNA" evidence="10">
    <location>
        <begin position="34"/>
        <end position="37"/>
    </location>
</feature>
<evidence type="ECO:0000256" key="4">
    <source>
        <dbReference type="ARBA" id="ARBA00022679"/>
    </source>
</evidence>
<dbReference type="Gene3D" id="3.40.50.300">
    <property type="entry name" value="P-loop containing nucleotide triphosphate hydrolases"/>
    <property type="match status" value="1"/>
</dbReference>
<dbReference type="RefSeq" id="WP_023352991.1">
    <property type="nucleotide sequence ID" value="NZ_KI535366.1"/>
</dbReference>
<dbReference type="STRING" id="592026.GCWU0000282_000086"/>
<evidence type="ECO:0000256" key="3">
    <source>
        <dbReference type="ARBA" id="ARBA00005842"/>
    </source>
</evidence>
<evidence type="ECO:0000256" key="5">
    <source>
        <dbReference type="ARBA" id="ARBA00022694"/>
    </source>
</evidence>
<dbReference type="InterPro" id="IPR027417">
    <property type="entry name" value="P-loop_NTPase"/>
</dbReference>
<dbReference type="GO" id="GO:0006400">
    <property type="term" value="P:tRNA modification"/>
    <property type="evidence" value="ECO:0007669"/>
    <property type="project" value="TreeGrafter"/>
</dbReference>
<sequence length="308" mass="35551">MKDLIVLTGPTAVGKTSLSISLAKAVGGEIISADSMQVYKYMNIGTAKITEEEMCGVPNFLIDELEPDEEFNVTVFKNKVMKYIEEIRSRGHIPIIVGGTGFYIQSVIYDINFSEYGDDSEVRRKYEEMAETLGKTELHKKLSEADKDYADSVSENNVKKVVRALAFYEMTGEKLSVHNKKERERTSPFDFAYFVLTMDRKKLYERIDHRVDLMFEMGLVDEVKSLMARGYNKSMVSMQGIGYKEVIDYLNGETSLSECMDIIKRDTRHFAKRQLTWFKREKVVTYINKDEFATEDECLKEMLRVYNS</sequence>
<evidence type="ECO:0000256" key="12">
    <source>
        <dbReference type="RuleBase" id="RU003784"/>
    </source>
</evidence>
<proteinExistence type="inferred from homology"/>
<evidence type="ECO:0000256" key="6">
    <source>
        <dbReference type="ARBA" id="ARBA00022741"/>
    </source>
</evidence>
<dbReference type="EMBL" id="ACIL03000002">
    <property type="protein sequence ID" value="ESL04699.1"/>
    <property type="molecule type" value="Genomic_DNA"/>
</dbReference>
<dbReference type="SUPFAM" id="SSF52540">
    <property type="entry name" value="P-loop containing nucleoside triphosphate hydrolases"/>
    <property type="match status" value="1"/>
</dbReference>
<dbReference type="InterPro" id="IPR039657">
    <property type="entry name" value="Dimethylallyltransferase"/>
</dbReference>
<evidence type="ECO:0000256" key="9">
    <source>
        <dbReference type="ARBA" id="ARBA00049563"/>
    </source>
</evidence>
<accession>V2XRA1</accession>
<dbReference type="AlphaFoldDB" id="V2XRA1"/>
<organism evidence="14 15">
    <name type="scientific">Catonella morbi ATCC 51271</name>
    <dbReference type="NCBI Taxonomy" id="592026"/>
    <lineage>
        <taxon>Bacteria</taxon>
        <taxon>Bacillati</taxon>
        <taxon>Bacillota</taxon>
        <taxon>Clostridia</taxon>
        <taxon>Lachnospirales</taxon>
        <taxon>Lachnospiraceae</taxon>
        <taxon>Catonella</taxon>
    </lineage>
</organism>
<evidence type="ECO:0000313" key="15">
    <source>
        <dbReference type="Proteomes" id="UP000018227"/>
    </source>
</evidence>
<comment type="subunit">
    <text evidence="10">Monomer.</text>
</comment>
<dbReference type="HOGENOM" id="CLU_032616_0_1_9"/>
<keyword evidence="8 10" id="KW-0460">Magnesium</keyword>
<comment type="caution">
    <text evidence="14">The sequence shown here is derived from an EMBL/GenBank/DDBJ whole genome shotgun (WGS) entry which is preliminary data.</text>
</comment>
<evidence type="ECO:0000256" key="7">
    <source>
        <dbReference type="ARBA" id="ARBA00022840"/>
    </source>
</evidence>
<evidence type="ECO:0000256" key="13">
    <source>
        <dbReference type="RuleBase" id="RU003785"/>
    </source>
</evidence>
<dbReference type="Gene3D" id="1.10.20.140">
    <property type="match status" value="1"/>
</dbReference>
<gene>
    <name evidence="10" type="primary">miaA</name>
    <name evidence="14" type="ORF">GCWU0000282_000086</name>
</gene>
<feature type="binding site" evidence="10">
    <location>
        <begin position="9"/>
        <end position="16"/>
    </location>
    <ligand>
        <name>ATP</name>
        <dbReference type="ChEBI" id="CHEBI:30616"/>
    </ligand>
</feature>
<evidence type="ECO:0000256" key="11">
    <source>
        <dbReference type="RuleBase" id="RU003783"/>
    </source>
</evidence>
<evidence type="ECO:0000256" key="8">
    <source>
        <dbReference type="ARBA" id="ARBA00022842"/>
    </source>
</evidence>
<protein>
    <recommendedName>
        <fullName evidence="10">tRNA dimethylallyltransferase</fullName>
        <ecNumber evidence="10">2.5.1.75</ecNumber>
    </recommendedName>
    <alternativeName>
        <fullName evidence="10">Dimethylallyl diphosphate:tRNA dimethylallyltransferase</fullName>
        <shortName evidence="10">DMAPP:tRNA dimethylallyltransferase</shortName>
        <shortName evidence="10">DMATase</shortName>
    </alternativeName>
    <alternativeName>
        <fullName evidence="10">Isopentenyl-diphosphate:tRNA isopentenyltransferase</fullName>
        <shortName evidence="10">IPP transferase</shortName>
        <shortName evidence="10">IPPT</shortName>
        <shortName evidence="10">IPTase</shortName>
    </alternativeName>
</protein>
<feature type="site" description="Interaction with substrate tRNA" evidence="10">
    <location>
        <position position="100"/>
    </location>
</feature>
<dbReference type="GO" id="GO:0052381">
    <property type="term" value="F:tRNA dimethylallyltransferase activity"/>
    <property type="evidence" value="ECO:0007669"/>
    <property type="project" value="UniProtKB-UniRule"/>
</dbReference>
<name>V2XRA1_9FIRM</name>
<comment type="cofactor">
    <cofactor evidence="1 10">
        <name>Mg(2+)</name>
        <dbReference type="ChEBI" id="CHEBI:18420"/>
    </cofactor>
</comment>
<dbReference type="Proteomes" id="UP000018227">
    <property type="component" value="Unassembled WGS sequence"/>
</dbReference>
<comment type="similarity">
    <text evidence="3 10 13">Belongs to the IPP transferase family.</text>
</comment>
<dbReference type="HAMAP" id="MF_00185">
    <property type="entry name" value="IPP_trans"/>
    <property type="match status" value="1"/>
</dbReference>
<dbReference type="OrthoDB" id="9776390at2"/>
<dbReference type="EC" id="2.5.1.75" evidence="10"/>
<comment type="function">
    <text evidence="2 10 12">Catalyzes the transfer of a dimethylallyl group onto the adenine at position 37 in tRNAs that read codons beginning with uridine, leading to the formation of N6-(dimethylallyl)adenosine (i(6)A).</text>
</comment>
<dbReference type="eggNOG" id="COG0324">
    <property type="taxonomic scope" value="Bacteria"/>
</dbReference>
<dbReference type="PANTHER" id="PTHR11088">
    <property type="entry name" value="TRNA DIMETHYLALLYLTRANSFERASE"/>
    <property type="match status" value="1"/>
</dbReference>